<dbReference type="HOGENOM" id="CLU_024877_0_0_1"/>
<evidence type="ECO:0000313" key="4">
    <source>
        <dbReference type="EMBL" id="EFJ07717.1"/>
    </source>
</evidence>
<keyword evidence="2" id="KW-0540">Nuclease</keyword>
<evidence type="ECO:0000256" key="1">
    <source>
        <dbReference type="ARBA" id="ARBA00006562"/>
    </source>
</evidence>
<dbReference type="GO" id="GO:0004518">
    <property type="term" value="F:nuclease activity"/>
    <property type="evidence" value="ECO:0007669"/>
    <property type="project" value="UniProtKB-KW"/>
</dbReference>
<reference evidence="4 5" key="1">
    <citation type="journal article" date="2011" name="Science">
        <title>The Selaginella genome identifies genetic changes associated with the evolution of vascular plants.</title>
        <authorList>
            <person name="Banks J.A."/>
            <person name="Nishiyama T."/>
            <person name="Hasebe M."/>
            <person name="Bowman J.L."/>
            <person name="Gribskov M."/>
            <person name="dePamphilis C."/>
            <person name="Albert V.A."/>
            <person name="Aono N."/>
            <person name="Aoyama T."/>
            <person name="Ambrose B.A."/>
            <person name="Ashton N.W."/>
            <person name="Axtell M.J."/>
            <person name="Barker E."/>
            <person name="Barker M.S."/>
            <person name="Bennetzen J.L."/>
            <person name="Bonawitz N.D."/>
            <person name="Chapple C."/>
            <person name="Cheng C."/>
            <person name="Correa L.G."/>
            <person name="Dacre M."/>
            <person name="DeBarry J."/>
            <person name="Dreyer I."/>
            <person name="Elias M."/>
            <person name="Engstrom E.M."/>
            <person name="Estelle M."/>
            <person name="Feng L."/>
            <person name="Finet C."/>
            <person name="Floyd S.K."/>
            <person name="Frommer W.B."/>
            <person name="Fujita T."/>
            <person name="Gramzow L."/>
            <person name="Gutensohn M."/>
            <person name="Harholt J."/>
            <person name="Hattori M."/>
            <person name="Heyl A."/>
            <person name="Hirai T."/>
            <person name="Hiwatashi Y."/>
            <person name="Ishikawa M."/>
            <person name="Iwata M."/>
            <person name="Karol K.G."/>
            <person name="Koehler B."/>
            <person name="Kolukisaoglu U."/>
            <person name="Kubo M."/>
            <person name="Kurata T."/>
            <person name="Lalonde S."/>
            <person name="Li K."/>
            <person name="Li Y."/>
            <person name="Litt A."/>
            <person name="Lyons E."/>
            <person name="Manning G."/>
            <person name="Maruyama T."/>
            <person name="Michael T.P."/>
            <person name="Mikami K."/>
            <person name="Miyazaki S."/>
            <person name="Morinaga S."/>
            <person name="Murata T."/>
            <person name="Mueller-Roeber B."/>
            <person name="Nelson D.R."/>
            <person name="Obara M."/>
            <person name="Oguri Y."/>
            <person name="Olmstead R.G."/>
            <person name="Onodera N."/>
            <person name="Petersen B.L."/>
            <person name="Pils B."/>
            <person name="Prigge M."/>
            <person name="Rensing S.A."/>
            <person name="Riano-Pachon D.M."/>
            <person name="Roberts A.W."/>
            <person name="Sato Y."/>
            <person name="Scheller H.V."/>
            <person name="Schulz B."/>
            <person name="Schulz C."/>
            <person name="Shakirov E.V."/>
            <person name="Shibagaki N."/>
            <person name="Shinohara N."/>
            <person name="Shippen D.E."/>
            <person name="Soerensen I."/>
            <person name="Sotooka R."/>
            <person name="Sugimoto N."/>
            <person name="Sugita M."/>
            <person name="Sumikawa N."/>
            <person name="Tanurdzic M."/>
            <person name="Theissen G."/>
            <person name="Ulvskov P."/>
            <person name="Wakazuki S."/>
            <person name="Weng J.K."/>
            <person name="Willats W.W."/>
            <person name="Wipf D."/>
            <person name="Wolf P.G."/>
            <person name="Yang L."/>
            <person name="Zimmer A.D."/>
            <person name="Zhu Q."/>
            <person name="Mitros T."/>
            <person name="Hellsten U."/>
            <person name="Loque D."/>
            <person name="Otillar R."/>
            <person name="Salamov A."/>
            <person name="Schmutz J."/>
            <person name="Shapiro H."/>
            <person name="Lindquist E."/>
            <person name="Lucas S."/>
            <person name="Rokhsar D."/>
            <person name="Grigoriev I.V."/>
        </authorList>
    </citation>
    <scope>NUCLEOTIDE SEQUENCE [LARGE SCALE GENOMIC DNA]</scope>
</reference>
<keyword evidence="5" id="KW-1185">Reference proteome</keyword>
<evidence type="ECO:0000256" key="2">
    <source>
        <dbReference type="RuleBase" id="RU367113"/>
    </source>
</evidence>
<dbReference type="PANTHER" id="PTHR12395:SF9">
    <property type="entry name" value="DECAPPING AND EXORIBONUCLEASE PROTEIN"/>
    <property type="match status" value="1"/>
</dbReference>
<dbReference type="OMA" id="RCYWGYA"/>
<evidence type="ECO:0000313" key="5">
    <source>
        <dbReference type="Proteomes" id="UP000001514"/>
    </source>
</evidence>
<dbReference type="eggNOG" id="KOG1982">
    <property type="taxonomic scope" value="Eukaryota"/>
</dbReference>
<comment type="subcellular location">
    <subcellularLocation>
        <location evidence="2">Nucleus</location>
    </subcellularLocation>
</comment>
<dbReference type="GO" id="GO:0005634">
    <property type="term" value="C:nucleus"/>
    <property type="evidence" value="ECO:0000318"/>
    <property type="project" value="GO_Central"/>
</dbReference>
<dbReference type="GO" id="GO:0034353">
    <property type="term" value="F:mRNA 5'-diphosphatase activity"/>
    <property type="evidence" value="ECO:0000318"/>
    <property type="project" value="GO_Central"/>
</dbReference>
<proteinExistence type="inferred from homology"/>
<dbReference type="InParanoid" id="D8T6F9"/>
<dbReference type="FunCoup" id="D8T6F9">
    <property type="interactions" value="3070"/>
</dbReference>
<dbReference type="KEGG" id="smo:SELMODRAFT_43146"/>
<dbReference type="Proteomes" id="UP000001514">
    <property type="component" value="Unassembled WGS sequence"/>
</dbReference>
<comment type="similarity">
    <text evidence="1 2">Belongs to the DXO/Dom3Z family.</text>
</comment>
<dbReference type="GO" id="GO:0003723">
    <property type="term" value="F:RNA binding"/>
    <property type="evidence" value="ECO:0007669"/>
    <property type="project" value="UniProtKB-KW"/>
</dbReference>
<dbReference type="Pfam" id="PF08652">
    <property type="entry name" value="RAI1"/>
    <property type="match status" value="1"/>
</dbReference>
<keyword evidence="2" id="KW-0694">RNA-binding</keyword>
<organism evidence="5">
    <name type="scientific">Selaginella moellendorffii</name>
    <name type="common">Spikemoss</name>
    <dbReference type="NCBI Taxonomy" id="88036"/>
    <lineage>
        <taxon>Eukaryota</taxon>
        <taxon>Viridiplantae</taxon>
        <taxon>Streptophyta</taxon>
        <taxon>Embryophyta</taxon>
        <taxon>Tracheophyta</taxon>
        <taxon>Lycopodiopsida</taxon>
        <taxon>Selaginellales</taxon>
        <taxon>Selaginellaceae</taxon>
        <taxon>Selaginella</taxon>
    </lineage>
</organism>
<dbReference type="STRING" id="88036.D8T6F9"/>
<dbReference type="InterPro" id="IPR039039">
    <property type="entry name" value="RAI1-like_fam"/>
</dbReference>
<dbReference type="EC" id="3.6.1.-" evidence="2"/>
<dbReference type="GO" id="GO:0000166">
    <property type="term" value="F:nucleotide binding"/>
    <property type="evidence" value="ECO:0007669"/>
    <property type="project" value="UniProtKB-KW"/>
</dbReference>
<feature type="non-terminal residue" evidence="4">
    <location>
        <position position="327"/>
    </location>
</feature>
<dbReference type="Gramene" id="EFJ07717">
    <property type="protein sequence ID" value="EFJ07717"/>
    <property type="gene ID" value="SELMODRAFT_43146"/>
</dbReference>
<accession>D8T6F9</accession>
<gene>
    <name evidence="4" type="ORF">SELMODRAFT_43146</name>
</gene>
<sequence>SLEQPNQICCYSRTPDGTVYYDERCLRKFRRRVLSSFEADLNEGFDSFVQKNDDSESSAFGDLLACVRTKLTSFKDIHFVTFRNNLNKILGTTYSRRDAWEMGVHKRSGTVYLDCRKTPDPPQTELQQRQCYWGYKYEEVATENPQRDLYEMSGDAGPPVAVDANVEFCTVVRTKLGPHRIIMGAEIDCYDVGSDGTKRYTELKTSRELDKRSFERFEKEKLLKFWIQSFLVGVPRIVCGFRDDNGRLLRSDMMLTQEIARKMKQKHYWEGGVCLAFADRVLCWLYGSVNDGGDYTLRYIPNSNRIELVNCDSCPRVISEHIELLES</sequence>
<protein>
    <recommendedName>
        <fullName evidence="2">Decapping nuclease</fullName>
        <ecNumber evidence="2">3.6.1.-</ecNumber>
    </recommendedName>
</protein>
<keyword evidence="2" id="KW-0378">Hydrolase</keyword>
<dbReference type="EMBL" id="GL377681">
    <property type="protein sequence ID" value="EFJ07717.1"/>
    <property type="molecule type" value="Genomic_DNA"/>
</dbReference>
<dbReference type="GO" id="GO:0046872">
    <property type="term" value="F:metal ion binding"/>
    <property type="evidence" value="ECO:0007669"/>
    <property type="project" value="UniProtKB-KW"/>
</dbReference>
<keyword evidence="2" id="KW-0539">Nucleus</keyword>
<name>D8T6F9_SELML</name>
<feature type="non-terminal residue" evidence="4">
    <location>
        <position position="1"/>
    </location>
</feature>
<keyword evidence="2" id="KW-0479">Metal-binding</keyword>
<evidence type="ECO:0000259" key="3">
    <source>
        <dbReference type="Pfam" id="PF08652"/>
    </source>
</evidence>
<dbReference type="GO" id="GO:0110155">
    <property type="term" value="P:NAD-cap decapping"/>
    <property type="evidence" value="ECO:0000318"/>
    <property type="project" value="GO_Central"/>
</dbReference>
<keyword evidence="2" id="KW-0547">Nucleotide-binding</keyword>
<comment type="function">
    <text evidence="2">Decapping enzyme for NAD-capped RNAs: specifically hydrolyzes the nicotinamide adenine dinucleotide (NAD) cap from a subset of RNAs by removing the entire NAD moiety from the 5'-end of an NAD-capped RNA.</text>
</comment>
<dbReference type="InterPro" id="IPR013961">
    <property type="entry name" value="RAI1"/>
</dbReference>
<dbReference type="OrthoDB" id="5853397at2759"/>
<feature type="domain" description="RAI1-like" evidence="3">
    <location>
        <begin position="4"/>
        <end position="312"/>
    </location>
</feature>
<dbReference type="GO" id="GO:0005829">
    <property type="term" value="C:cytosol"/>
    <property type="evidence" value="ECO:0000318"/>
    <property type="project" value="GO_Central"/>
</dbReference>
<dbReference type="GO" id="GO:0000956">
    <property type="term" value="P:nuclear-transcribed mRNA catabolic process"/>
    <property type="evidence" value="ECO:0000318"/>
    <property type="project" value="GO_Central"/>
</dbReference>
<dbReference type="PANTHER" id="PTHR12395">
    <property type="entry name" value="DOM-3 RELATED"/>
    <property type="match status" value="1"/>
</dbReference>
<comment type="cofactor">
    <cofactor evidence="2">
        <name>a divalent metal cation</name>
        <dbReference type="ChEBI" id="CHEBI:60240"/>
    </cofactor>
</comment>
<dbReference type="AlphaFoldDB" id="D8T6F9"/>